<dbReference type="Proteomes" id="UP000073601">
    <property type="component" value="Unassembled WGS sequence"/>
</dbReference>
<dbReference type="AlphaFoldDB" id="A0A128F9E0"/>
<dbReference type="InterPro" id="IPR038488">
    <property type="entry name" value="Integrase_DNA-bd_sf"/>
</dbReference>
<reference evidence="7" key="1">
    <citation type="submission" date="2016-02" db="EMBL/GenBank/DDBJ databases">
        <authorList>
            <person name="Rodrigo-Torres Lidia"/>
            <person name="Arahal R.David."/>
        </authorList>
    </citation>
    <scope>NUCLEOTIDE SEQUENCE [LARGE SCALE GENOMIC DNA]</scope>
    <source>
        <strain evidence="7">CECT 8713</strain>
    </source>
</reference>
<protein>
    <submittedName>
        <fullName evidence="6">Prophage CP4-57 integrase</fullName>
    </submittedName>
</protein>
<dbReference type="GO" id="GO:0015074">
    <property type="term" value="P:DNA integration"/>
    <property type="evidence" value="ECO:0007669"/>
    <property type="project" value="UniProtKB-KW"/>
</dbReference>
<dbReference type="InterPro" id="IPR010998">
    <property type="entry name" value="Integrase_recombinase_N"/>
</dbReference>
<dbReference type="RefSeq" id="WP_062710399.1">
    <property type="nucleotide sequence ID" value="NZ_CAWRCI010000023.1"/>
</dbReference>
<sequence>MAITQREIVGLKPKRDSFYVWDDDRSRGTGRLGVKVYPKGRKSFVYRYFKEGKRVFISIGDFPTVSLVDARERIRKFADMLKQGLDPKAELERRERQKQKDFEEQQAKGSIEALFKSYVSQMEKDGKRTHQSVYRALEKEVYPFIPPETKACDVTTKELTAVLSSMIQRGAETQSNRVRSYLHAAFNHGLYHDNDPANYLNHDKFALSYNPVSQIKKQKSAERVGQRFLSYPELREFMHDIEHEIEGVRASPVMRALLLLCIHTGGQRPYELAASKWEAINWEEKTLLVVADVSKNKRDHLLPLTDTAMDLFRQIKSYSEGNPYIFPHTRDLSKHIRLDSLSQVIARYREDHPHFEHFIPRDLRRTCKTLMGEIGISKELRDRIQNHAMNDVSSKHYDRYDYLSEKRRALEAWEVRLLGVDQDDSNVVPLRG</sequence>
<dbReference type="InterPro" id="IPR002104">
    <property type="entry name" value="Integrase_catalytic"/>
</dbReference>
<dbReference type="PANTHER" id="PTHR30629">
    <property type="entry name" value="PROPHAGE INTEGRASE"/>
    <property type="match status" value="1"/>
</dbReference>
<dbReference type="PROSITE" id="PS51898">
    <property type="entry name" value="TYR_RECOMBINASE"/>
    <property type="match status" value="1"/>
</dbReference>
<keyword evidence="7" id="KW-1185">Reference proteome</keyword>
<gene>
    <name evidence="6" type="primary">intA</name>
    <name evidence="6" type="ORF">GMA8713_02626</name>
</gene>
<evidence type="ECO:0000256" key="4">
    <source>
        <dbReference type="ARBA" id="ARBA00023172"/>
    </source>
</evidence>
<dbReference type="PANTHER" id="PTHR30629:SF2">
    <property type="entry name" value="PROPHAGE INTEGRASE INTS-RELATED"/>
    <property type="match status" value="1"/>
</dbReference>
<dbReference type="GO" id="GO:0003677">
    <property type="term" value="F:DNA binding"/>
    <property type="evidence" value="ECO:0007669"/>
    <property type="project" value="UniProtKB-KW"/>
</dbReference>
<dbReference type="GO" id="GO:0006310">
    <property type="term" value="P:DNA recombination"/>
    <property type="evidence" value="ECO:0007669"/>
    <property type="project" value="UniProtKB-KW"/>
</dbReference>
<evidence type="ECO:0000256" key="3">
    <source>
        <dbReference type="ARBA" id="ARBA00023125"/>
    </source>
</evidence>
<keyword evidence="2" id="KW-0229">DNA integration</keyword>
<comment type="similarity">
    <text evidence="1">Belongs to the 'phage' integrase family.</text>
</comment>
<evidence type="ECO:0000256" key="1">
    <source>
        <dbReference type="ARBA" id="ARBA00008857"/>
    </source>
</evidence>
<evidence type="ECO:0000313" key="7">
    <source>
        <dbReference type="Proteomes" id="UP000073601"/>
    </source>
</evidence>
<dbReference type="Gene3D" id="1.10.150.130">
    <property type="match status" value="1"/>
</dbReference>
<accession>A0A128F9E0</accession>
<dbReference type="EMBL" id="FIZY01000023">
    <property type="protein sequence ID" value="CZF83358.1"/>
    <property type="molecule type" value="Genomic_DNA"/>
</dbReference>
<dbReference type="Gene3D" id="3.30.160.390">
    <property type="entry name" value="Integrase, DNA-binding domain"/>
    <property type="match status" value="1"/>
</dbReference>
<proteinExistence type="inferred from homology"/>
<dbReference type="InterPro" id="IPR050808">
    <property type="entry name" value="Phage_Integrase"/>
</dbReference>
<dbReference type="InterPro" id="IPR011010">
    <property type="entry name" value="DNA_brk_join_enz"/>
</dbReference>
<name>A0A128F9E0_9GAMM</name>
<dbReference type="Gene3D" id="1.10.443.10">
    <property type="entry name" value="Intergrase catalytic core"/>
    <property type="match status" value="1"/>
</dbReference>
<dbReference type="Pfam" id="PF00589">
    <property type="entry name" value="Phage_integrase"/>
    <property type="match status" value="1"/>
</dbReference>
<dbReference type="SUPFAM" id="SSF56349">
    <property type="entry name" value="DNA breaking-rejoining enzymes"/>
    <property type="match status" value="1"/>
</dbReference>
<evidence type="ECO:0000256" key="2">
    <source>
        <dbReference type="ARBA" id="ARBA00022908"/>
    </source>
</evidence>
<evidence type="ECO:0000313" key="6">
    <source>
        <dbReference type="EMBL" id="CZF83358.1"/>
    </source>
</evidence>
<keyword evidence="3" id="KW-0238">DNA-binding</keyword>
<dbReference type="InterPro" id="IPR025166">
    <property type="entry name" value="Integrase_DNA_bind_dom"/>
</dbReference>
<organism evidence="6 7">
    <name type="scientific">Grimontia marina</name>
    <dbReference type="NCBI Taxonomy" id="646534"/>
    <lineage>
        <taxon>Bacteria</taxon>
        <taxon>Pseudomonadati</taxon>
        <taxon>Pseudomonadota</taxon>
        <taxon>Gammaproteobacteria</taxon>
        <taxon>Vibrionales</taxon>
        <taxon>Vibrionaceae</taxon>
        <taxon>Grimontia</taxon>
    </lineage>
</organism>
<dbReference type="OrthoDB" id="9795573at2"/>
<dbReference type="Pfam" id="PF13356">
    <property type="entry name" value="Arm-DNA-bind_3"/>
    <property type="match status" value="1"/>
</dbReference>
<keyword evidence="4" id="KW-0233">DNA recombination</keyword>
<feature type="domain" description="Tyr recombinase" evidence="5">
    <location>
        <begin position="224"/>
        <end position="411"/>
    </location>
</feature>
<evidence type="ECO:0000259" key="5">
    <source>
        <dbReference type="PROSITE" id="PS51898"/>
    </source>
</evidence>
<dbReference type="CDD" id="cd00801">
    <property type="entry name" value="INT_P4_C"/>
    <property type="match status" value="1"/>
</dbReference>
<dbReference type="InterPro" id="IPR013762">
    <property type="entry name" value="Integrase-like_cat_sf"/>
</dbReference>